<keyword evidence="2" id="KW-1185">Reference proteome</keyword>
<sequence length="70" mass="7922">MQIATYVVYELLIRLNELNADVGDFVSCKKTEQGILVQTTSGQLTIPESLYRRQFENPAEISAIELLSLF</sequence>
<protein>
    <submittedName>
        <fullName evidence="1">Uncharacterized protein</fullName>
    </submittedName>
</protein>
<organism evidence="1 2">
    <name type="scientific">Pedobacter africanus</name>
    <dbReference type="NCBI Taxonomy" id="151894"/>
    <lineage>
        <taxon>Bacteria</taxon>
        <taxon>Pseudomonadati</taxon>
        <taxon>Bacteroidota</taxon>
        <taxon>Sphingobacteriia</taxon>
        <taxon>Sphingobacteriales</taxon>
        <taxon>Sphingobacteriaceae</taxon>
        <taxon>Pedobacter</taxon>
    </lineage>
</organism>
<proteinExistence type="predicted"/>
<dbReference type="OrthoDB" id="770182at2"/>
<dbReference type="EMBL" id="FWXT01000001">
    <property type="protein sequence ID" value="SMC59354.1"/>
    <property type="molecule type" value="Genomic_DNA"/>
</dbReference>
<dbReference type="Proteomes" id="UP000192756">
    <property type="component" value="Unassembled WGS sequence"/>
</dbReference>
<evidence type="ECO:0000313" key="1">
    <source>
        <dbReference type="EMBL" id="SMC59354.1"/>
    </source>
</evidence>
<dbReference type="RefSeq" id="WP_084237607.1">
    <property type="nucleotide sequence ID" value="NZ_FWXT01000001.1"/>
</dbReference>
<name>A0A1W2AFE4_9SPHI</name>
<accession>A0A1W2AFE4</accession>
<reference evidence="2" key="1">
    <citation type="submission" date="2017-04" db="EMBL/GenBank/DDBJ databases">
        <authorList>
            <person name="Varghese N."/>
            <person name="Submissions S."/>
        </authorList>
    </citation>
    <scope>NUCLEOTIDE SEQUENCE [LARGE SCALE GENOMIC DNA]</scope>
    <source>
        <strain evidence="2">DSM 12126</strain>
    </source>
</reference>
<dbReference type="AlphaFoldDB" id="A0A1W2AFE4"/>
<dbReference type="STRING" id="151894.SAMN04488524_1368"/>
<gene>
    <name evidence="1" type="ORF">SAMN04488524_1368</name>
</gene>
<evidence type="ECO:0000313" key="2">
    <source>
        <dbReference type="Proteomes" id="UP000192756"/>
    </source>
</evidence>